<comment type="subcellular location">
    <subcellularLocation>
        <location evidence="11">Cytoplasm</location>
    </subcellularLocation>
    <subcellularLocation>
        <location evidence="11">Mitochondrion outer membrane</location>
    </subcellularLocation>
</comment>
<dbReference type="GO" id="GO:0005829">
    <property type="term" value="C:cytosol"/>
    <property type="evidence" value="ECO:0007669"/>
    <property type="project" value="UniProtKB-UniRule"/>
</dbReference>
<evidence type="ECO:0000256" key="4">
    <source>
        <dbReference type="ARBA" id="ARBA00022787"/>
    </source>
</evidence>
<keyword evidence="4 11" id="KW-1000">Mitochondrion outer membrane</keyword>
<evidence type="ECO:0000256" key="11">
    <source>
        <dbReference type="PIRNR" id="PIRNR038018"/>
    </source>
</evidence>
<keyword evidence="2 11" id="KW-0963">Cytoplasm</keyword>
<evidence type="ECO:0000256" key="12">
    <source>
        <dbReference type="SAM" id="MobiDB-lite"/>
    </source>
</evidence>
<proteinExistence type="predicted"/>
<name>A0A6P6F642_OCTDE</name>
<dbReference type="InterPro" id="IPR010479">
    <property type="entry name" value="BID"/>
</dbReference>
<reference evidence="14" key="1">
    <citation type="submission" date="2025-08" db="UniProtKB">
        <authorList>
            <consortium name="RefSeq"/>
        </authorList>
    </citation>
    <scope>IDENTIFICATION</scope>
</reference>
<dbReference type="GO" id="GO:0090200">
    <property type="term" value="P:positive regulation of release of cytochrome c from mitochondria"/>
    <property type="evidence" value="ECO:0007669"/>
    <property type="project" value="UniProtKB-ARBA"/>
</dbReference>
<evidence type="ECO:0000256" key="1">
    <source>
        <dbReference type="ARBA" id="ARBA00015802"/>
    </source>
</evidence>
<dbReference type="CTD" id="637"/>
<evidence type="ECO:0000313" key="13">
    <source>
        <dbReference type="Proteomes" id="UP000515203"/>
    </source>
</evidence>
<dbReference type="GO" id="GO:0005741">
    <property type="term" value="C:mitochondrial outer membrane"/>
    <property type="evidence" value="ECO:0007669"/>
    <property type="project" value="UniProtKB-SubCell"/>
</dbReference>
<comment type="function">
    <text evidence="7">Induces caspase activation and apoptosis. Allows the release of cytochrome c.</text>
</comment>
<dbReference type="OrthoDB" id="9941774at2759"/>
<evidence type="ECO:0000256" key="3">
    <source>
        <dbReference type="ARBA" id="ARBA00022703"/>
    </source>
</evidence>
<dbReference type="InParanoid" id="A0A6P6F642"/>
<evidence type="ECO:0000256" key="10">
    <source>
        <dbReference type="ARBA" id="ARBA00065681"/>
    </source>
</evidence>
<dbReference type="GO" id="GO:0001836">
    <property type="term" value="P:release of cytochrome c from mitochondria"/>
    <property type="evidence" value="ECO:0007669"/>
    <property type="project" value="UniProtKB-ARBA"/>
</dbReference>
<comment type="subunit">
    <text evidence="10">Interacts with ITCH. Interacts with MTCH2.</text>
</comment>
<dbReference type="AlphaFoldDB" id="A0A6P6F642"/>
<dbReference type="InterPro" id="IPR036834">
    <property type="entry name" value="Bcl-2-like_sf"/>
</dbReference>
<keyword evidence="5" id="KW-0496">Mitochondrion</keyword>
<dbReference type="GeneID" id="101568311"/>
<evidence type="ECO:0000256" key="5">
    <source>
        <dbReference type="ARBA" id="ARBA00023128"/>
    </source>
</evidence>
<evidence type="ECO:0000256" key="2">
    <source>
        <dbReference type="ARBA" id="ARBA00022490"/>
    </source>
</evidence>
<dbReference type="FunFam" id="1.10.437.10:FF:000010">
    <property type="entry name" value="BH3-interacting domain death agonist"/>
    <property type="match status" value="1"/>
</dbReference>
<sequence length="195" mass="22041">MDTQIGNGAGLGDAHVTNLLLLGFLQSRNNYNFHQELKSLRQELPVGLGADRDDDELQTDGNRASRPYGARRQADSESLEEITLHIARQLATIGDEMNHRIQPRVVSWLSAQLRDPSLSEEGRRRCLASTVRELMQTCPADLEQEKATLILTMLLARRVADQTPALLRVVFHTATDFINQNLLPYVRDLVRNERD</sequence>
<accession>A0A6P6F642</accession>
<keyword evidence="3 11" id="KW-0053">Apoptosis</keyword>
<dbReference type="PROSITE" id="PS01259">
    <property type="entry name" value="BH3"/>
    <property type="match status" value="1"/>
</dbReference>
<dbReference type="GO" id="GO:1902110">
    <property type="term" value="P:positive regulation of mitochondrial membrane permeability involved in apoptotic process"/>
    <property type="evidence" value="ECO:0007669"/>
    <property type="project" value="UniProtKB-ARBA"/>
</dbReference>
<dbReference type="RefSeq" id="XP_023579693.1">
    <property type="nucleotide sequence ID" value="XM_023723925.1"/>
</dbReference>
<dbReference type="GO" id="GO:2001238">
    <property type="term" value="P:positive regulation of extrinsic apoptotic signaling pathway"/>
    <property type="evidence" value="ECO:0007669"/>
    <property type="project" value="UniProtKB-UniRule"/>
</dbReference>
<evidence type="ECO:0000256" key="7">
    <source>
        <dbReference type="ARBA" id="ARBA00055577"/>
    </source>
</evidence>
<dbReference type="GO" id="GO:0035556">
    <property type="term" value="P:intracellular signal transduction"/>
    <property type="evidence" value="ECO:0007669"/>
    <property type="project" value="UniProtKB-ARBA"/>
</dbReference>
<dbReference type="Proteomes" id="UP000515203">
    <property type="component" value="Unplaced"/>
</dbReference>
<comment type="domain">
    <text evidence="11">Intact BH3 motif is required by BIK, BID, BAK, BAD and BAX for their pro-apoptotic activity and for their interaction with anti-apoptotic members of the Bcl-2 family.</text>
</comment>
<organism evidence="13 14">
    <name type="scientific">Octodon degus</name>
    <name type="common">Degu</name>
    <name type="synonym">Sciurus degus</name>
    <dbReference type="NCBI Taxonomy" id="10160"/>
    <lineage>
        <taxon>Eukaryota</taxon>
        <taxon>Metazoa</taxon>
        <taxon>Chordata</taxon>
        <taxon>Craniata</taxon>
        <taxon>Vertebrata</taxon>
        <taxon>Euteleostomi</taxon>
        <taxon>Mammalia</taxon>
        <taxon>Eutheria</taxon>
        <taxon>Euarchontoglires</taxon>
        <taxon>Glires</taxon>
        <taxon>Rodentia</taxon>
        <taxon>Hystricomorpha</taxon>
        <taxon>Octodontidae</taxon>
        <taxon>Octodon</taxon>
    </lineage>
</organism>
<dbReference type="Gene3D" id="1.10.437.10">
    <property type="entry name" value="Blc2-like"/>
    <property type="match status" value="1"/>
</dbReference>
<dbReference type="PANTHER" id="PTHR35447:SF1">
    <property type="entry name" value="BH3-INTERACTING DOMAIN DEATH AGONIST"/>
    <property type="match status" value="1"/>
</dbReference>
<dbReference type="PANTHER" id="PTHR35447">
    <property type="entry name" value="BH3-INTERACTING DOMAIN DEATH AGONIST"/>
    <property type="match status" value="1"/>
</dbReference>
<evidence type="ECO:0000313" key="14">
    <source>
        <dbReference type="RefSeq" id="XP_023579693.1"/>
    </source>
</evidence>
<gene>
    <name evidence="14" type="primary">Bid</name>
</gene>
<protein>
    <recommendedName>
        <fullName evidence="1 11">BH3-interacting domain death agonist</fullName>
    </recommendedName>
</protein>
<comment type="function">
    <text evidence="8 11">Induces caspases and apoptosis. Counters the protective effect of BCL2.</text>
</comment>
<dbReference type="PIRSF" id="PIRSF038018">
    <property type="entry name" value="BID"/>
    <property type="match status" value="1"/>
</dbReference>
<feature type="region of interest" description="Disordered" evidence="12">
    <location>
        <begin position="49"/>
        <end position="75"/>
    </location>
</feature>
<dbReference type="Pfam" id="PF06393">
    <property type="entry name" value="BID"/>
    <property type="match status" value="1"/>
</dbReference>
<evidence type="ECO:0000256" key="9">
    <source>
        <dbReference type="ARBA" id="ARBA00063031"/>
    </source>
</evidence>
<dbReference type="FunCoup" id="A0A6P6F642">
    <property type="interactions" value="696"/>
</dbReference>
<dbReference type="InterPro" id="IPR020728">
    <property type="entry name" value="Bcl2_BH3_motif_CS"/>
</dbReference>
<evidence type="ECO:0000256" key="8">
    <source>
        <dbReference type="ARBA" id="ARBA00057135"/>
    </source>
</evidence>
<keyword evidence="13" id="KW-1185">Reference proteome</keyword>
<evidence type="ECO:0000256" key="6">
    <source>
        <dbReference type="ARBA" id="ARBA00023136"/>
    </source>
</evidence>
<dbReference type="GO" id="GO:0033554">
    <property type="term" value="P:cellular response to stress"/>
    <property type="evidence" value="ECO:0007669"/>
    <property type="project" value="UniProtKB-ARBA"/>
</dbReference>
<keyword evidence="6 11" id="KW-0472">Membrane</keyword>
<dbReference type="SUPFAM" id="SSF56854">
    <property type="entry name" value="Bcl-2 inhibitors of programmed cell death"/>
    <property type="match status" value="1"/>
</dbReference>
<comment type="subunit">
    <text evidence="9">Forms heterodimers either with the pro-apoptotic protein BAX or the anti-apoptotic protein BCL2. Interacts with PLEKHN1.</text>
</comment>
<dbReference type="GO" id="GO:2001244">
    <property type="term" value="P:positive regulation of intrinsic apoptotic signaling pathway"/>
    <property type="evidence" value="ECO:0007669"/>
    <property type="project" value="UniProtKB-UniRule"/>
</dbReference>